<feature type="transmembrane region" description="Helical" evidence="1">
    <location>
        <begin position="107"/>
        <end position="127"/>
    </location>
</feature>
<evidence type="ECO:0000313" key="2">
    <source>
        <dbReference type="EMBL" id="MBO0356788.1"/>
    </source>
</evidence>
<sequence>MSTLQSMKGYYASEFLQTYKWRLMFLFADNYQLFAGNAGYLTGVLLSFILISPIFYIVYKLFFGKKKYLEVVPALQDNKFVYILILFVVAAVCFFLLPKRIPGQEPLYERFCTILLLSILFIGCRIFQENNRIFAGAAVLVAIVHLALWGQYFQQFDRENQNFAELLPQDKTKVLSYLNYDPAFRGRMVYDQFQNYFIVRKQGIATSKIIDFRFGMIRRKESGGLPTQGDIYRGAGPRELMKRADYLLVRGVPSPDHQRILDSLGTFSQIKTLGKWHLLEKQAAPSAVATVEN</sequence>
<feature type="transmembrane region" description="Helical" evidence="1">
    <location>
        <begin position="38"/>
        <end position="59"/>
    </location>
</feature>
<dbReference type="EMBL" id="JAFLQZ010000002">
    <property type="protein sequence ID" value="MBO0356788.1"/>
    <property type="molecule type" value="Genomic_DNA"/>
</dbReference>
<name>A0A939JBH2_9BACT</name>
<dbReference type="RefSeq" id="WP_206980534.1">
    <property type="nucleotide sequence ID" value="NZ_JAFLQZ010000002.1"/>
</dbReference>
<evidence type="ECO:0000313" key="3">
    <source>
        <dbReference type="Proteomes" id="UP000664144"/>
    </source>
</evidence>
<feature type="transmembrane region" description="Helical" evidence="1">
    <location>
        <begin position="134"/>
        <end position="153"/>
    </location>
</feature>
<keyword evidence="3" id="KW-1185">Reference proteome</keyword>
<proteinExistence type="predicted"/>
<feature type="transmembrane region" description="Helical" evidence="1">
    <location>
        <begin position="80"/>
        <end position="101"/>
    </location>
</feature>
<dbReference type="Proteomes" id="UP000664144">
    <property type="component" value="Unassembled WGS sequence"/>
</dbReference>
<reference evidence="2" key="1">
    <citation type="submission" date="2021-03" db="EMBL/GenBank/DDBJ databases">
        <authorList>
            <person name="Kim M.K."/>
        </authorList>
    </citation>
    <scope>NUCLEOTIDE SEQUENCE</scope>
    <source>
        <strain evidence="2">BT186</strain>
    </source>
</reference>
<keyword evidence="1" id="KW-1133">Transmembrane helix</keyword>
<evidence type="ECO:0000256" key="1">
    <source>
        <dbReference type="SAM" id="Phobius"/>
    </source>
</evidence>
<organism evidence="2 3">
    <name type="scientific">Hymenobacter telluris</name>
    <dbReference type="NCBI Taxonomy" id="2816474"/>
    <lineage>
        <taxon>Bacteria</taxon>
        <taxon>Pseudomonadati</taxon>
        <taxon>Bacteroidota</taxon>
        <taxon>Cytophagia</taxon>
        <taxon>Cytophagales</taxon>
        <taxon>Hymenobacteraceae</taxon>
        <taxon>Hymenobacter</taxon>
    </lineage>
</organism>
<dbReference type="AlphaFoldDB" id="A0A939JBH2"/>
<protein>
    <submittedName>
        <fullName evidence="2">Uncharacterized protein</fullName>
    </submittedName>
</protein>
<comment type="caution">
    <text evidence="2">The sequence shown here is derived from an EMBL/GenBank/DDBJ whole genome shotgun (WGS) entry which is preliminary data.</text>
</comment>
<keyword evidence="1" id="KW-0472">Membrane</keyword>
<gene>
    <name evidence="2" type="ORF">J0X19_02425</name>
</gene>
<keyword evidence="1" id="KW-0812">Transmembrane</keyword>
<accession>A0A939JBH2</accession>